<evidence type="ECO:0000313" key="9">
    <source>
        <dbReference type="Proteomes" id="UP000829517"/>
    </source>
</evidence>
<gene>
    <name evidence="8" type="ORF">JM658_01075</name>
</gene>
<accession>A0ABS9IYZ6</accession>
<keyword evidence="5" id="KW-0998">Cell outer membrane</keyword>
<comment type="caution">
    <text evidence="8">The sequence shown here is derived from an EMBL/GenBank/DDBJ whole genome shotgun (WGS) entry which is preliminary data.</text>
</comment>
<dbReference type="SUPFAM" id="SSF48452">
    <property type="entry name" value="TPR-like"/>
    <property type="match status" value="1"/>
</dbReference>
<evidence type="ECO:0000256" key="1">
    <source>
        <dbReference type="ARBA" id="ARBA00004442"/>
    </source>
</evidence>
<sequence>MKKYIYILLILLPLVGCDDELEQVNPNVVTQENFWKTEEDVLSGLAATYKVLKHVDNGYWGVRGVETTNGRGDDFFIRNDVKALYELSTFSNTPSTGTPSAIFTGCYTGIFRANQIIDNISTVDLSESEKEKYVAEAKFLRGLNYFNLVINFGAVPIFTSVPQTREDYFVKQSSESEVWAQVENDFKDAGAQLPVTYPSQWVGRATKGAAIGYLGKAYLYQEKWEDAEDQFSLLTTPDGMPKAPYNYDLLVNFQDNFMPGSDNNIESLFEIQNQNVGGTDPWAGENANEAQGVTTAQEFAPTEVGGWFEAHATEKIFNEFQVEKTIDGDFDPRMYASLVWDYPGATFYNIPFSEFSSPFGYSAKIKKYQNWYDDNEGIWISEINEKALRFADIILMYAEALTMQGRSTEAVSLVNRIRGRANLSALTSLGQDTMMEEIRHQRMVEFFREGLRFYDLKRWGLLKQEIDDSDKVGKEFLVLPKHEYFPIPQGEINTNPEIEQNPNW</sequence>
<evidence type="ECO:0000256" key="2">
    <source>
        <dbReference type="ARBA" id="ARBA00006275"/>
    </source>
</evidence>
<keyword evidence="4" id="KW-0472">Membrane</keyword>
<evidence type="ECO:0000259" key="6">
    <source>
        <dbReference type="Pfam" id="PF07980"/>
    </source>
</evidence>
<comment type="similarity">
    <text evidence="2">Belongs to the SusD family.</text>
</comment>
<feature type="domain" description="RagB/SusD" evidence="6">
    <location>
        <begin position="287"/>
        <end position="504"/>
    </location>
</feature>
<comment type="subcellular location">
    <subcellularLocation>
        <location evidence="1">Cell outer membrane</location>
    </subcellularLocation>
</comment>
<dbReference type="InterPro" id="IPR033985">
    <property type="entry name" value="SusD-like_N"/>
</dbReference>
<reference evidence="8 9" key="1">
    <citation type="submission" date="2021-01" db="EMBL/GenBank/DDBJ databases">
        <title>Genome sequencing of Joostella atrarenae M1-2 (= KCTC 23194).</title>
        <authorList>
            <person name="Zakaria M.R."/>
            <person name="Lam M.Q."/>
            <person name="Chong C.S."/>
        </authorList>
    </citation>
    <scope>NUCLEOTIDE SEQUENCE [LARGE SCALE GENOMIC DNA]</scope>
    <source>
        <strain evidence="8 9">M1-2</strain>
    </source>
</reference>
<evidence type="ECO:0000256" key="4">
    <source>
        <dbReference type="ARBA" id="ARBA00023136"/>
    </source>
</evidence>
<dbReference type="InterPro" id="IPR011990">
    <property type="entry name" value="TPR-like_helical_dom_sf"/>
</dbReference>
<feature type="domain" description="SusD-like N-terminal" evidence="7">
    <location>
        <begin position="75"/>
        <end position="219"/>
    </location>
</feature>
<evidence type="ECO:0000256" key="3">
    <source>
        <dbReference type="ARBA" id="ARBA00022729"/>
    </source>
</evidence>
<dbReference type="Pfam" id="PF07980">
    <property type="entry name" value="SusD_RagB"/>
    <property type="match status" value="1"/>
</dbReference>
<dbReference type="CDD" id="cd08977">
    <property type="entry name" value="SusD"/>
    <property type="match status" value="1"/>
</dbReference>
<dbReference type="RefSeq" id="WP_236957377.1">
    <property type="nucleotide sequence ID" value="NZ_JAETXX010000001.1"/>
</dbReference>
<protein>
    <submittedName>
        <fullName evidence="8">RagB/SusD family nutrient uptake outer membrane protein</fullName>
    </submittedName>
</protein>
<proteinExistence type="inferred from homology"/>
<keyword evidence="3" id="KW-0732">Signal</keyword>
<organism evidence="8 9">
    <name type="scientific">Joostella atrarenae</name>
    <dbReference type="NCBI Taxonomy" id="679257"/>
    <lineage>
        <taxon>Bacteria</taxon>
        <taxon>Pseudomonadati</taxon>
        <taxon>Bacteroidota</taxon>
        <taxon>Flavobacteriia</taxon>
        <taxon>Flavobacteriales</taxon>
        <taxon>Flavobacteriaceae</taxon>
        <taxon>Joostella</taxon>
    </lineage>
</organism>
<evidence type="ECO:0000313" key="8">
    <source>
        <dbReference type="EMBL" id="MCF8713406.1"/>
    </source>
</evidence>
<name>A0ABS9IYZ6_9FLAO</name>
<dbReference type="Pfam" id="PF14322">
    <property type="entry name" value="SusD-like_3"/>
    <property type="match status" value="1"/>
</dbReference>
<dbReference type="EMBL" id="JAETXX010000001">
    <property type="protein sequence ID" value="MCF8713406.1"/>
    <property type="molecule type" value="Genomic_DNA"/>
</dbReference>
<evidence type="ECO:0000256" key="5">
    <source>
        <dbReference type="ARBA" id="ARBA00023237"/>
    </source>
</evidence>
<evidence type="ECO:0000259" key="7">
    <source>
        <dbReference type="Pfam" id="PF14322"/>
    </source>
</evidence>
<keyword evidence="9" id="KW-1185">Reference proteome</keyword>
<dbReference type="InterPro" id="IPR012944">
    <property type="entry name" value="SusD_RagB_dom"/>
</dbReference>
<dbReference type="Proteomes" id="UP000829517">
    <property type="component" value="Unassembled WGS sequence"/>
</dbReference>
<dbReference type="Gene3D" id="1.25.40.390">
    <property type="match status" value="1"/>
</dbReference>